<dbReference type="PANTHER" id="PTHR39473:SF1">
    <property type="entry name" value="DINB-LIKE DOMAIN-CONTAINING PROTEIN"/>
    <property type="match status" value="1"/>
</dbReference>
<evidence type="ECO:0000259" key="1">
    <source>
        <dbReference type="Pfam" id="PF12867"/>
    </source>
</evidence>
<dbReference type="AlphaFoldDB" id="A0A857GKL9"/>
<dbReference type="Proteomes" id="UP000463949">
    <property type="component" value="Chromosome"/>
</dbReference>
<dbReference type="SUPFAM" id="SSF109854">
    <property type="entry name" value="DinB/YfiT-like putative metalloenzymes"/>
    <property type="match status" value="1"/>
</dbReference>
<dbReference type="OrthoDB" id="1162179at2"/>
<organism evidence="2 3">
    <name type="scientific">Vreelandella aquamarina</name>
    <dbReference type="NCBI Taxonomy" id="77097"/>
    <lineage>
        <taxon>Bacteria</taxon>
        <taxon>Pseudomonadati</taxon>
        <taxon>Pseudomonadota</taxon>
        <taxon>Gammaproteobacteria</taxon>
        <taxon>Oceanospirillales</taxon>
        <taxon>Halomonadaceae</taxon>
        <taxon>Vreelandella</taxon>
    </lineage>
</organism>
<gene>
    <name evidence="2" type="ORF">CTT34_09050</name>
</gene>
<dbReference type="PANTHER" id="PTHR39473">
    <property type="match status" value="1"/>
</dbReference>
<evidence type="ECO:0000313" key="3">
    <source>
        <dbReference type="Proteomes" id="UP000463949"/>
    </source>
</evidence>
<dbReference type="Pfam" id="PF12867">
    <property type="entry name" value="DinB_2"/>
    <property type="match status" value="1"/>
</dbReference>
<dbReference type="EMBL" id="CP024621">
    <property type="protein sequence ID" value="QHD49823.1"/>
    <property type="molecule type" value="Genomic_DNA"/>
</dbReference>
<feature type="domain" description="DinB-like" evidence="1">
    <location>
        <begin position="46"/>
        <end position="155"/>
    </location>
</feature>
<dbReference type="KEGG" id="hmd:CTT34_09050"/>
<dbReference type="InterPro" id="IPR024775">
    <property type="entry name" value="DinB-like"/>
</dbReference>
<dbReference type="InterPro" id="IPR034660">
    <property type="entry name" value="DinB/YfiT-like"/>
</dbReference>
<reference evidence="2 3" key="1">
    <citation type="submission" date="2017-10" db="EMBL/GenBank/DDBJ databases">
        <title>Coral associated bacteria.</title>
        <authorList>
            <person name="Wang X."/>
        </authorList>
    </citation>
    <scope>NUCLEOTIDE SEQUENCE [LARGE SCALE GENOMIC DNA]</scope>
    <source>
        <strain evidence="2 3">SCSIO 43005</strain>
    </source>
</reference>
<dbReference type="RefSeq" id="WP_159342131.1">
    <property type="nucleotide sequence ID" value="NZ_CP024621.1"/>
</dbReference>
<name>A0A857GKL9_9GAMM</name>
<accession>A0A857GKL9</accession>
<evidence type="ECO:0000313" key="2">
    <source>
        <dbReference type="EMBL" id="QHD49823.1"/>
    </source>
</evidence>
<proteinExistence type="predicted"/>
<protein>
    <recommendedName>
        <fullName evidence="1">DinB-like domain-containing protein</fullName>
    </recommendedName>
</protein>
<sequence length="185" mass="20418">MPVTSLPISKCQFPCQPLVEENTLSLTQLQSLVASLASTSYSQLFGSQSVGKHVRHIIEHYQTLLAGYANAPHVDQMDYEQRPREVALEENPAAAANTINALQSALHALNDKPADTPLVLNYLVGHEDHAYPLASSLGRELAFLTSHTVHHMALIRLLCDTLSVTVPKDFGVHPSTLRHWRQSTH</sequence>